<evidence type="ECO:0000313" key="1">
    <source>
        <dbReference type="EMBL" id="MPN06279.1"/>
    </source>
</evidence>
<dbReference type="AlphaFoldDB" id="A0A645EYM3"/>
<accession>A0A645EYM3</accession>
<proteinExistence type="predicted"/>
<gene>
    <name evidence="1" type="ORF">SDC9_153535</name>
</gene>
<dbReference type="EMBL" id="VSSQ01052183">
    <property type="protein sequence ID" value="MPN06279.1"/>
    <property type="molecule type" value="Genomic_DNA"/>
</dbReference>
<reference evidence="1" key="1">
    <citation type="submission" date="2019-08" db="EMBL/GenBank/DDBJ databases">
        <authorList>
            <person name="Kucharzyk K."/>
            <person name="Murdoch R.W."/>
            <person name="Higgins S."/>
            <person name="Loffler F."/>
        </authorList>
    </citation>
    <scope>NUCLEOTIDE SEQUENCE</scope>
</reference>
<sequence>MDGVGQFGHLEHLARIPGLNALQLVPGAGKPPQSEFRDEIAMADAAGLQFQVFGPPDNIRRFLAQLKNPARAMVWLGVTPDQLPETERLLREYGAWQ</sequence>
<organism evidence="1">
    <name type="scientific">bioreactor metagenome</name>
    <dbReference type="NCBI Taxonomy" id="1076179"/>
    <lineage>
        <taxon>unclassified sequences</taxon>
        <taxon>metagenomes</taxon>
        <taxon>ecological metagenomes</taxon>
    </lineage>
</organism>
<comment type="caution">
    <text evidence="1">The sequence shown here is derived from an EMBL/GenBank/DDBJ whole genome shotgun (WGS) entry which is preliminary data.</text>
</comment>
<name>A0A645EYM3_9ZZZZ</name>
<protein>
    <submittedName>
        <fullName evidence="1">Uncharacterized protein</fullName>
    </submittedName>
</protein>